<reference evidence="2" key="1">
    <citation type="submission" date="2013-12" db="EMBL/GenBank/DDBJ databases">
        <title>The Genome Sequence of Aphanomyces invadans NJM9701.</title>
        <authorList>
            <consortium name="The Broad Institute Genomics Platform"/>
            <person name="Russ C."/>
            <person name="Tyler B."/>
            <person name="van West P."/>
            <person name="Dieguez-Uribeondo J."/>
            <person name="Young S.K."/>
            <person name="Zeng Q."/>
            <person name="Gargeya S."/>
            <person name="Fitzgerald M."/>
            <person name="Abouelleil A."/>
            <person name="Alvarado L."/>
            <person name="Chapman S.B."/>
            <person name="Gainer-Dewar J."/>
            <person name="Goldberg J."/>
            <person name="Griggs A."/>
            <person name="Gujja S."/>
            <person name="Hansen M."/>
            <person name="Howarth C."/>
            <person name="Imamovic A."/>
            <person name="Ireland A."/>
            <person name="Larimer J."/>
            <person name="McCowan C."/>
            <person name="Murphy C."/>
            <person name="Pearson M."/>
            <person name="Poon T.W."/>
            <person name="Priest M."/>
            <person name="Roberts A."/>
            <person name="Saif S."/>
            <person name="Shea T."/>
            <person name="Sykes S."/>
            <person name="Wortman J."/>
            <person name="Nusbaum C."/>
            <person name="Birren B."/>
        </authorList>
    </citation>
    <scope>NUCLEOTIDE SEQUENCE [LARGE SCALE GENOMIC DNA]</scope>
    <source>
        <strain evidence="2">NJM9701</strain>
    </source>
</reference>
<evidence type="ECO:0000256" key="1">
    <source>
        <dbReference type="SAM" id="MobiDB-lite"/>
    </source>
</evidence>
<evidence type="ECO:0008006" key="3">
    <source>
        <dbReference type="Google" id="ProtNLM"/>
    </source>
</evidence>
<sequence length="94" mass="10315">MDVLFAKNTGCVDSSIAGKKGEVGRQYTTTTTFPVVLSRLKRAFNNLSESTIRGCMNAAEEKVYQLHTHLQAVESNTETCDSSDYDSESTAKDD</sequence>
<dbReference type="RefSeq" id="XP_008877732.1">
    <property type="nucleotide sequence ID" value="XM_008879510.1"/>
</dbReference>
<dbReference type="VEuPathDB" id="FungiDB:H310_12457"/>
<name>A0A024TJ98_9STRA</name>
<gene>
    <name evidence="2" type="ORF">H310_12457</name>
</gene>
<protein>
    <recommendedName>
        <fullName evidence="3">COG complex component COG2 C-terminal domain-containing protein</fullName>
    </recommendedName>
</protein>
<organism evidence="2">
    <name type="scientific">Aphanomyces invadans</name>
    <dbReference type="NCBI Taxonomy" id="157072"/>
    <lineage>
        <taxon>Eukaryota</taxon>
        <taxon>Sar</taxon>
        <taxon>Stramenopiles</taxon>
        <taxon>Oomycota</taxon>
        <taxon>Saprolegniomycetes</taxon>
        <taxon>Saprolegniales</taxon>
        <taxon>Verrucalvaceae</taxon>
        <taxon>Aphanomyces</taxon>
    </lineage>
</organism>
<dbReference type="AlphaFoldDB" id="A0A024TJ98"/>
<feature type="region of interest" description="Disordered" evidence="1">
    <location>
        <begin position="75"/>
        <end position="94"/>
    </location>
</feature>
<evidence type="ECO:0000313" key="2">
    <source>
        <dbReference type="EMBL" id="ETV93691.1"/>
    </source>
</evidence>
<accession>A0A024TJ98</accession>
<dbReference type="GeneID" id="20089507"/>
<dbReference type="EMBL" id="KI913990">
    <property type="protein sequence ID" value="ETV93691.1"/>
    <property type="molecule type" value="Genomic_DNA"/>
</dbReference>
<proteinExistence type="predicted"/>